<accession>A0A5J4RRL5</accession>
<dbReference type="EMBL" id="SNRY01000876">
    <property type="protein sequence ID" value="KAA6335611.1"/>
    <property type="molecule type" value="Genomic_DNA"/>
</dbReference>
<evidence type="ECO:0008006" key="2">
    <source>
        <dbReference type="Google" id="ProtNLM"/>
    </source>
</evidence>
<name>A0A5J4RRL5_9ZZZZ</name>
<gene>
    <name evidence="1" type="ORF">EZS27_016178</name>
</gene>
<organism evidence="1">
    <name type="scientific">termite gut metagenome</name>
    <dbReference type="NCBI Taxonomy" id="433724"/>
    <lineage>
        <taxon>unclassified sequences</taxon>
        <taxon>metagenomes</taxon>
        <taxon>organismal metagenomes</taxon>
    </lineage>
</organism>
<dbReference type="AlphaFoldDB" id="A0A5J4RRL5"/>
<protein>
    <recommendedName>
        <fullName evidence="2">Baseplate protein J-like domain-containing protein</fullName>
    </recommendedName>
</protein>
<reference evidence="1" key="1">
    <citation type="submission" date="2019-03" db="EMBL/GenBank/DDBJ databases">
        <title>Single cell metagenomics reveals metabolic interactions within the superorganism composed of flagellate Streblomastix strix and complex community of Bacteroidetes bacteria on its surface.</title>
        <authorList>
            <person name="Treitli S.C."/>
            <person name="Kolisko M."/>
            <person name="Husnik F."/>
            <person name="Keeling P."/>
            <person name="Hampl V."/>
        </authorList>
    </citation>
    <scope>NUCLEOTIDE SEQUENCE</scope>
    <source>
        <strain evidence="1">STM</strain>
    </source>
</reference>
<evidence type="ECO:0000313" key="1">
    <source>
        <dbReference type="EMBL" id="KAA6335611.1"/>
    </source>
</evidence>
<sequence>MARTIAEIKAEIAAQFMSDDIIRQKYGFPEGAEFDSVFSKISIENLLFYIVATCTWTVEKLFDAHKQELTALLEQMKPHSRMWYATKAKAFMLGKALVTDTDYYDVSGMTDEEIAAMRIVKYAAVVEVGSVVYIKIAGETDGEPAPIPELSYEGFKDYMREVKDAGVMIEVVNEPAEYFRITMTIYYDPMVMDNTGMAFATGATPVQDTIKMFIKNLPFNGEYRNVSLVDALQKIEGVVIPELHLAETSRNGAEWQEVNAKAIPVSGYYKIYTGSDMNLTFTPYETISNRL</sequence>
<comment type="caution">
    <text evidence="1">The sequence shown here is derived from an EMBL/GenBank/DDBJ whole genome shotgun (WGS) entry which is preliminary data.</text>
</comment>
<proteinExistence type="predicted"/>